<dbReference type="RefSeq" id="WP_346336410.1">
    <property type="nucleotide sequence ID" value="NZ_JBBYXI010000002.1"/>
</dbReference>
<comment type="similarity">
    <text evidence="1">Belongs to the LysR transcriptional regulatory family.</text>
</comment>
<evidence type="ECO:0000256" key="4">
    <source>
        <dbReference type="ARBA" id="ARBA00023163"/>
    </source>
</evidence>
<organism evidence="6 7">
    <name type="scientific">Hohaiivirga grylli</name>
    <dbReference type="NCBI Taxonomy" id="3133970"/>
    <lineage>
        <taxon>Bacteria</taxon>
        <taxon>Pseudomonadati</taxon>
        <taxon>Pseudomonadota</taxon>
        <taxon>Alphaproteobacteria</taxon>
        <taxon>Hyphomicrobiales</taxon>
        <taxon>Methylobacteriaceae</taxon>
        <taxon>Hohaiivirga</taxon>
    </lineage>
</organism>
<proteinExistence type="inferred from homology"/>
<evidence type="ECO:0000259" key="5">
    <source>
        <dbReference type="PROSITE" id="PS50931"/>
    </source>
</evidence>
<dbReference type="PANTHER" id="PTHR30346:SF0">
    <property type="entry name" value="HCA OPERON TRANSCRIPTIONAL ACTIVATOR HCAR"/>
    <property type="match status" value="1"/>
</dbReference>
<dbReference type="Proteomes" id="UP001418637">
    <property type="component" value="Unassembled WGS sequence"/>
</dbReference>
<dbReference type="SUPFAM" id="SSF46785">
    <property type="entry name" value="Winged helix' DNA-binding domain"/>
    <property type="match status" value="1"/>
</dbReference>
<dbReference type="Gene3D" id="1.10.10.10">
    <property type="entry name" value="Winged helix-like DNA-binding domain superfamily/Winged helix DNA-binding domain"/>
    <property type="match status" value="1"/>
</dbReference>
<accession>A0ABV0BHG7</accession>
<evidence type="ECO:0000256" key="2">
    <source>
        <dbReference type="ARBA" id="ARBA00023015"/>
    </source>
</evidence>
<evidence type="ECO:0000256" key="1">
    <source>
        <dbReference type="ARBA" id="ARBA00009437"/>
    </source>
</evidence>
<evidence type="ECO:0000313" key="6">
    <source>
        <dbReference type="EMBL" id="MEN3930399.1"/>
    </source>
</evidence>
<dbReference type="PROSITE" id="PS50931">
    <property type="entry name" value="HTH_LYSR"/>
    <property type="match status" value="1"/>
</dbReference>
<dbReference type="InterPro" id="IPR005119">
    <property type="entry name" value="LysR_subst-bd"/>
</dbReference>
<dbReference type="Pfam" id="PF03466">
    <property type="entry name" value="LysR_substrate"/>
    <property type="match status" value="1"/>
</dbReference>
<dbReference type="InterPro" id="IPR036388">
    <property type="entry name" value="WH-like_DNA-bd_sf"/>
</dbReference>
<dbReference type="Pfam" id="PF00126">
    <property type="entry name" value="HTH_1"/>
    <property type="match status" value="1"/>
</dbReference>
<dbReference type="SUPFAM" id="SSF53850">
    <property type="entry name" value="Periplasmic binding protein-like II"/>
    <property type="match status" value="1"/>
</dbReference>
<dbReference type="Gene3D" id="3.40.190.10">
    <property type="entry name" value="Periplasmic binding protein-like II"/>
    <property type="match status" value="2"/>
</dbReference>
<keyword evidence="3" id="KW-0238">DNA-binding</keyword>
<evidence type="ECO:0000313" key="7">
    <source>
        <dbReference type="Proteomes" id="UP001418637"/>
    </source>
</evidence>
<keyword evidence="4" id="KW-0804">Transcription</keyword>
<gene>
    <name evidence="6" type="ORF">WJT86_04890</name>
</gene>
<sequence length="306" mass="33811">MDLRHLRYFTILCEELHFAKAAQRIGIAQPALSIQIKALEDELGAKLLQRNNRNVRITEAGQLFLVEAQRTLEQAEHAINVARRAGRGEIGHLNIDFPRSVAYSGMLASALSTFRQKHPDVDIMPREVSLWDQFSGVLEGRANIAFTSRLRYLKLDIDPDLEMIPLRQLSLMVALPIGHSLAKQKAVSADDLKQEKLIVISADNPVNSVTLIEMTMGFTPRIAQATAEDISSLSLVAAGVGIAVLPTAIRAVNLSDNIVYRPITGIGPVIDMSVIYSKSRREPIVDAFLKSLKETPPTIFSGKKRK</sequence>
<dbReference type="InterPro" id="IPR000847">
    <property type="entry name" value="LysR_HTH_N"/>
</dbReference>
<comment type="caution">
    <text evidence="6">The sequence shown here is derived from an EMBL/GenBank/DDBJ whole genome shotgun (WGS) entry which is preliminary data.</text>
</comment>
<dbReference type="InterPro" id="IPR036390">
    <property type="entry name" value="WH_DNA-bd_sf"/>
</dbReference>
<dbReference type="EMBL" id="JBBYXI010000002">
    <property type="protein sequence ID" value="MEN3930399.1"/>
    <property type="molecule type" value="Genomic_DNA"/>
</dbReference>
<protein>
    <submittedName>
        <fullName evidence="6">LysR substrate-binding domain-containing protein</fullName>
    </submittedName>
</protein>
<feature type="domain" description="HTH lysR-type" evidence="5">
    <location>
        <begin position="1"/>
        <end position="58"/>
    </location>
</feature>
<keyword evidence="7" id="KW-1185">Reference proteome</keyword>
<evidence type="ECO:0000256" key="3">
    <source>
        <dbReference type="ARBA" id="ARBA00023125"/>
    </source>
</evidence>
<dbReference type="CDD" id="cd08414">
    <property type="entry name" value="PBP2_LTTR_aromatics_like"/>
    <property type="match status" value="1"/>
</dbReference>
<reference evidence="6 7" key="1">
    <citation type="submission" date="2024-04" db="EMBL/GenBank/DDBJ databases">
        <title>A novel species isolated from cricket.</title>
        <authorList>
            <person name="Wang H.-C."/>
        </authorList>
    </citation>
    <scope>NUCLEOTIDE SEQUENCE [LARGE SCALE GENOMIC DNA]</scope>
    <source>
        <strain evidence="6 7">WL0021</strain>
    </source>
</reference>
<name>A0ABV0BHG7_9HYPH</name>
<keyword evidence="2" id="KW-0805">Transcription regulation</keyword>
<dbReference type="PRINTS" id="PR00039">
    <property type="entry name" value="HTHLYSR"/>
</dbReference>
<dbReference type="PANTHER" id="PTHR30346">
    <property type="entry name" value="TRANSCRIPTIONAL DUAL REGULATOR HCAR-RELATED"/>
    <property type="match status" value="1"/>
</dbReference>